<proteinExistence type="predicted"/>
<keyword evidence="2" id="KW-0547">Nucleotide-binding</keyword>
<protein>
    <recommendedName>
        <fullName evidence="1">RNA helicase</fullName>
        <ecNumber evidence="1">3.6.4.13</ecNumber>
    </recommendedName>
</protein>
<dbReference type="SMART" id="SM00487">
    <property type="entry name" value="DEXDc"/>
    <property type="match status" value="1"/>
</dbReference>
<feature type="non-terminal residue" evidence="11">
    <location>
        <position position="1"/>
    </location>
</feature>
<dbReference type="PROSITE" id="PS51195">
    <property type="entry name" value="Q_MOTIF"/>
    <property type="match status" value="1"/>
</dbReference>
<dbReference type="Gene3D" id="3.40.50.300">
    <property type="entry name" value="P-loop containing nucleotide triphosphate hydrolases"/>
    <property type="match status" value="2"/>
</dbReference>
<feature type="domain" description="Helicase C-terminal" evidence="9">
    <location>
        <begin position="355"/>
        <end position="520"/>
    </location>
</feature>
<feature type="short sequence motif" description="Q motif" evidence="6">
    <location>
        <begin position="127"/>
        <end position="155"/>
    </location>
</feature>
<dbReference type="InterPro" id="IPR001650">
    <property type="entry name" value="Helicase_C-like"/>
</dbReference>
<organism evidence="11 12">
    <name type="scientific">Prorocentrum cordatum</name>
    <dbReference type="NCBI Taxonomy" id="2364126"/>
    <lineage>
        <taxon>Eukaryota</taxon>
        <taxon>Sar</taxon>
        <taxon>Alveolata</taxon>
        <taxon>Dinophyceae</taxon>
        <taxon>Prorocentrales</taxon>
        <taxon>Prorocentraceae</taxon>
        <taxon>Prorocentrum</taxon>
    </lineage>
</organism>
<gene>
    <name evidence="11" type="ORF">PCOR1329_LOCUS69479</name>
</gene>
<evidence type="ECO:0000256" key="6">
    <source>
        <dbReference type="PROSITE-ProRule" id="PRU00552"/>
    </source>
</evidence>
<dbReference type="SUPFAM" id="SSF52540">
    <property type="entry name" value="P-loop containing nucleoside triphosphate hydrolases"/>
    <property type="match status" value="1"/>
</dbReference>
<feature type="region of interest" description="Disordered" evidence="7">
    <location>
        <begin position="1"/>
        <end position="22"/>
    </location>
</feature>
<dbReference type="Proteomes" id="UP001189429">
    <property type="component" value="Unassembled WGS sequence"/>
</dbReference>
<dbReference type="InterPro" id="IPR014014">
    <property type="entry name" value="RNA_helicase_DEAD_Q_motif"/>
</dbReference>
<dbReference type="SMART" id="SM00490">
    <property type="entry name" value="HELICc"/>
    <property type="match status" value="1"/>
</dbReference>
<dbReference type="Pfam" id="PF00270">
    <property type="entry name" value="DEAD"/>
    <property type="match status" value="1"/>
</dbReference>
<evidence type="ECO:0000256" key="4">
    <source>
        <dbReference type="ARBA" id="ARBA00022806"/>
    </source>
</evidence>
<evidence type="ECO:0000313" key="12">
    <source>
        <dbReference type="Proteomes" id="UP001189429"/>
    </source>
</evidence>
<accession>A0ABN9WPY2</accession>
<evidence type="ECO:0000256" key="2">
    <source>
        <dbReference type="ARBA" id="ARBA00022741"/>
    </source>
</evidence>
<keyword evidence="5" id="KW-0067">ATP-binding</keyword>
<dbReference type="CDD" id="cd18787">
    <property type="entry name" value="SF2_C_DEAD"/>
    <property type="match status" value="1"/>
</dbReference>
<dbReference type="Pfam" id="PF00271">
    <property type="entry name" value="Helicase_C"/>
    <property type="match status" value="1"/>
</dbReference>
<keyword evidence="12" id="KW-1185">Reference proteome</keyword>
<keyword evidence="4" id="KW-0347">Helicase</keyword>
<dbReference type="PROSITE" id="PS51192">
    <property type="entry name" value="HELICASE_ATP_BIND_1"/>
    <property type="match status" value="1"/>
</dbReference>
<dbReference type="PANTHER" id="PTHR47958">
    <property type="entry name" value="ATP-DEPENDENT RNA HELICASE DBP3"/>
    <property type="match status" value="1"/>
</dbReference>
<feature type="domain" description="DEAD-box RNA helicase Q" evidence="10">
    <location>
        <begin position="127"/>
        <end position="155"/>
    </location>
</feature>
<evidence type="ECO:0000259" key="10">
    <source>
        <dbReference type="PROSITE" id="PS51195"/>
    </source>
</evidence>
<comment type="caution">
    <text evidence="11">The sequence shown here is derived from an EMBL/GenBank/DDBJ whole genome shotgun (WGS) entry which is preliminary data.</text>
</comment>
<dbReference type="EMBL" id="CAUYUJ010019126">
    <property type="protein sequence ID" value="CAK0888749.1"/>
    <property type="molecule type" value="Genomic_DNA"/>
</dbReference>
<evidence type="ECO:0000259" key="8">
    <source>
        <dbReference type="PROSITE" id="PS51192"/>
    </source>
</evidence>
<feature type="domain" description="Helicase ATP-binding" evidence="8">
    <location>
        <begin position="158"/>
        <end position="326"/>
    </location>
</feature>
<name>A0ABN9WPY2_9DINO</name>
<evidence type="ECO:0000313" key="11">
    <source>
        <dbReference type="EMBL" id="CAK0888749.1"/>
    </source>
</evidence>
<evidence type="ECO:0000256" key="3">
    <source>
        <dbReference type="ARBA" id="ARBA00022801"/>
    </source>
</evidence>
<dbReference type="EC" id="3.6.4.13" evidence="1"/>
<evidence type="ECO:0000256" key="1">
    <source>
        <dbReference type="ARBA" id="ARBA00012552"/>
    </source>
</evidence>
<dbReference type="InterPro" id="IPR027417">
    <property type="entry name" value="P-loop_NTPase"/>
</dbReference>
<sequence>PLRLEGVAPRPPGGLPVGRGGRMAEVPAGDGEEVIDENDLKELQAFLAAASVDAAPAGPPACEEPLALPPGFEDGPAVGPFGAARAAAAAGGADAGRWPAWEGLTGESKAVVTVEHEDPTATYLAATSWTDLNLPKEVLDGIFDMGFVKPSKIQEWALPIAVGGGNIIGQAQNGSGKTAAFALAMLLAVDAQLRAPQGLCVCPTRELSSQNHDVVEKLGKFTGIKLYLAVPKEERPPRKVDAQIVVGTPGKVQDLMKKRVIEPRGFRCFVLDEADVMIDEDNMMGAQVLAIRQLMPQELQVLLFSATWPEHVERFAKKMVPRANVIKVQKENLTLDTITQTYIDTGDDERRKAQQLFDLYGALNIGQSIVFVNTREKAFVLAKQMKAEGHAVSLFCGTQASGPERVDVSYRDRVMREFRGGVTKVLISTDVLARGIDVPAVTLVVNYELPAKGRRGEPDMETYMHRIGRTGRFGLRGLAVNLVSKWELRSLDSIRQFYKCDIAQLGGDCEEMSAILRKLR</sequence>
<evidence type="ECO:0000259" key="9">
    <source>
        <dbReference type="PROSITE" id="PS51194"/>
    </source>
</evidence>
<evidence type="ECO:0000256" key="7">
    <source>
        <dbReference type="SAM" id="MobiDB-lite"/>
    </source>
</evidence>
<dbReference type="InterPro" id="IPR014001">
    <property type="entry name" value="Helicase_ATP-bd"/>
</dbReference>
<reference evidence="11" key="1">
    <citation type="submission" date="2023-10" db="EMBL/GenBank/DDBJ databases">
        <authorList>
            <person name="Chen Y."/>
            <person name="Shah S."/>
            <person name="Dougan E. K."/>
            <person name="Thang M."/>
            <person name="Chan C."/>
        </authorList>
    </citation>
    <scope>NUCLEOTIDE SEQUENCE [LARGE SCALE GENOMIC DNA]</scope>
</reference>
<dbReference type="PROSITE" id="PS51194">
    <property type="entry name" value="HELICASE_CTER"/>
    <property type="match status" value="1"/>
</dbReference>
<dbReference type="InterPro" id="IPR011545">
    <property type="entry name" value="DEAD/DEAH_box_helicase_dom"/>
</dbReference>
<evidence type="ECO:0000256" key="5">
    <source>
        <dbReference type="ARBA" id="ARBA00022840"/>
    </source>
</evidence>
<keyword evidence="3" id="KW-0378">Hydrolase</keyword>